<evidence type="ECO:0000313" key="1">
    <source>
        <dbReference type="EMBL" id="ELA37498.1"/>
    </source>
</evidence>
<dbReference type="EMBL" id="KB020440">
    <property type="protein sequence ID" value="ELA37498.1"/>
    <property type="molecule type" value="Genomic_DNA"/>
</dbReference>
<keyword evidence="1" id="KW-0687">Ribonucleoprotein</keyword>
<dbReference type="AlphaFoldDB" id="L2GHL6"/>
<keyword evidence="1" id="KW-0689">Ribosomal protein</keyword>
<sequence>MMQGKRRVGKIQMRNLPSDPVLHYLLDRNEPSATKALASSIKQRRNEKAARLNITLPEVRSISEDEMFKVVTTGKKTHQRSWKRIVTKPIFVGEGFTRQNPKAERFIRFTDGTSSEVRPCQPSYLRRHIEGPDLIRQEEPTEPDVHSPWSLKRRAVVEVNASELGLTTTSGKAVWGRYAQTTDNPEGEGS</sequence>
<dbReference type="STRING" id="1213859.L2GHL6"/>
<accession>L2GHL6</accession>
<dbReference type="HOGENOM" id="CLU_118231_0_0_1"/>
<dbReference type="InterPro" id="IPR039411">
    <property type="entry name" value="NSA2_fam"/>
</dbReference>
<dbReference type="PANTHER" id="PTHR12642">
    <property type="entry name" value="RIBOSOME BIOGENESIS PROTEIN NSA2 HOMOLOG"/>
    <property type="match status" value="1"/>
</dbReference>
<dbReference type="GO" id="GO:0005840">
    <property type="term" value="C:ribosome"/>
    <property type="evidence" value="ECO:0007669"/>
    <property type="project" value="UniProtKB-KW"/>
</dbReference>
<gene>
    <name evidence="1" type="ORF">CGGC5_3153</name>
</gene>
<organism evidence="1">
    <name type="scientific">Colletotrichum fructicola (strain Nara gc5)</name>
    <name type="common">Anthracnose fungus</name>
    <name type="synonym">Colletotrichum gloeosporioides (strain Nara gc5)</name>
    <dbReference type="NCBI Taxonomy" id="1213859"/>
    <lineage>
        <taxon>Eukaryota</taxon>
        <taxon>Fungi</taxon>
        <taxon>Dikarya</taxon>
        <taxon>Ascomycota</taxon>
        <taxon>Pezizomycotina</taxon>
        <taxon>Sordariomycetes</taxon>
        <taxon>Hypocreomycetidae</taxon>
        <taxon>Glomerellales</taxon>
        <taxon>Glomerellaceae</taxon>
        <taxon>Colletotrichum</taxon>
        <taxon>Colletotrichum gloeosporioides species complex</taxon>
    </lineage>
</organism>
<reference evidence="1" key="1">
    <citation type="submission" date="2012-08" db="EMBL/GenBank/DDBJ databases">
        <title>Genome analysis of Colletotrichum orbiculare and Colletotrichum fructicola.</title>
        <authorList>
            <person name="Gan P.H.P."/>
            <person name="Ikeda K."/>
            <person name="Irieda H."/>
            <person name="Narusaka M."/>
            <person name="O'Connell R.J."/>
            <person name="Narusaka Y."/>
            <person name="Takano Y."/>
            <person name="Kubo Y."/>
            <person name="Shirasu K."/>
        </authorList>
    </citation>
    <scope>NUCLEOTIDE SEQUENCE</scope>
    <source>
        <strain evidence="1">Nara gc5</strain>
    </source>
</reference>
<name>L2GHL6_COLFN</name>
<protein>
    <submittedName>
        <fullName evidence="1">60s ribosomal protein</fullName>
    </submittedName>
</protein>
<proteinExistence type="predicted"/>